<evidence type="ECO:0000256" key="4">
    <source>
        <dbReference type="ARBA" id="ARBA00022475"/>
    </source>
</evidence>
<dbReference type="InterPro" id="IPR006028">
    <property type="entry name" value="GABAA/Glycine_rcpt"/>
</dbReference>
<dbReference type="Pfam" id="PF02931">
    <property type="entry name" value="Neur_chan_LBD"/>
    <property type="match status" value="1"/>
</dbReference>
<gene>
    <name evidence="17" type="primary">GLRA3</name>
    <name evidence="17" type="ORF">BLAG_LOCUS724</name>
</gene>
<dbReference type="GO" id="GO:0004888">
    <property type="term" value="F:transmembrane signaling receptor activity"/>
    <property type="evidence" value="ECO:0007669"/>
    <property type="project" value="InterPro"/>
</dbReference>
<dbReference type="InterPro" id="IPR036734">
    <property type="entry name" value="Neur_chan_lig-bd_sf"/>
</dbReference>
<dbReference type="GO" id="GO:0005886">
    <property type="term" value="C:plasma membrane"/>
    <property type="evidence" value="ECO:0007669"/>
    <property type="project" value="UniProtKB-SubCell"/>
</dbReference>
<keyword evidence="11" id="KW-0868">Chloride</keyword>
<dbReference type="GO" id="GO:0005230">
    <property type="term" value="F:extracellular ligand-gated monoatomic ion channel activity"/>
    <property type="evidence" value="ECO:0007669"/>
    <property type="project" value="InterPro"/>
</dbReference>
<dbReference type="OrthoDB" id="10015362at2759"/>
<dbReference type="GO" id="GO:0005254">
    <property type="term" value="F:chloride channel activity"/>
    <property type="evidence" value="ECO:0007669"/>
    <property type="project" value="UniProtKB-KW"/>
</dbReference>
<dbReference type="PRINTS" id="PR00253">
    <property type="entry name" value="GABAARECEPTR"/>
</dbReference>
<evidence type="ECO:0000256" key="10">
    <source>
        <dbReference type="ARBA" id="ARBA00023173"/>
    </source>
</evidence>
<feature type="transmembrane region" description="Helical" evidence="14">
    <location>
        <begin position="596"/>
        <end position="615"/>
    </location>
</feature>
<evidence type="ECO:0000259" key="15">
    <source>
        <dbReference type="Pfam" id="PF02931"/>
    </source>
</evidence>
<dbReference type="InterPro" id="IPR018000">
    <property type="entry name" value="Neurotransmitter_ion_chnl_CS"/>
</dbReference>
<keyword evidence="18" id="KW-1185">Reference proteome</keyword>
<evidence type="ECO:0000256" key="8">
    <source>
        <dbReference type="ARBA" id="ARBA00023065"/>
    </source>
</evidence>
<dbReference type="SUPFAM" id="SSF63712">
    <property type="entry name" value="Nicotinic receptor ligand binding domain-like"/>
    <property type="match status" value="1"/>
</dbReference>
<keyword evidence="8" id="KW-0406">Ion transport</keyword>
<evidence type="ECO:0000256" key="6">
    <source>
        <dbReference type="ARBA" id="ARBA00022729"/>
    </source>
</evidence>
<proteinExistence type="predicted"/>
<keyword evidence="7 14" id="KW-1133">Transmembrane helix</keyword>
<reference evidence="17" key="1">
    <citation type="submission" date="2022-01" db="EMBL/GenBank/DDBJ databases">
        <authorList>
            <person name="Braso-Vives M."/>
        </authorList>
    </citation>
    <scope>NUCLEOTIDE SEQUENCE</scope>
</reference>
<evidence type="ECO:0000313" key="18">
    <source>
        <dbReference type="Proteomes" id="UP000838412"/>
    </source>
</evidence>
<evidence type="ECO:0000256" key="14">
    <source>
        <dbReference type="SAM" id="Phobius"/>
    </source>
</evidence>
<evidence type="ECO:0000259" key="16">
    <source>
        <dbReference type="Pfam" id="PF02932"/>
    </source>
</evidence>
<evidence type="ECO:0000256" key="3">
    <source>
        <dbReference type="ARBA" id="ARBA00022448"/>
    </source>
</evidence>
<keyword evidence="10" id="KW-0869">Chloride channel</keyword>
<dbReference type="AlphaFoldDB" id="A0A8J9VT42"/>
<feature type="domain" description="Neurotransmitter-gated ion-channel ligand-binding" evidence="15">
    <location>
        <begin position="158"/>
        <end position="293"/>
    </location>
</feature>
<dbReference type="PANTHER" id="PTHR18945">
    <property type="entry name" value="NEUROTRANSMITTER GATED ION CHANNEL"/>
    <property type="match status" value="1"/>
</dbReference>
<feature type="transmembrane region" description="Helical" evidence="14">
    <location>
        <begin position="441"/>
        <end position="462"/>
    </location>
</feature>
<evidence type="ECO:0000256" key="7">
    <source>
        <dbReference type="ARBA" id="ARBA00022989"/>
    </source>
</evidence>
<dbReference type="EMBL" id="OV696686">
    <property type="protein sequence ID" value="CAH1228807.1"/>
    <property type="molecule type" value="Genomic_DNA"/>
</dbReference>
<dbReference type="InterPro" id="IPR036719">
    <property type="entry name" value="Neuro-gated_channel_TM_sf"/>
</dbReference>
<dbReference type="PROSITE" id="PS00236">
    <property type="entry name" value="NEUROTR_ION_CHANNEL"/>
    <property type="match status" value="1"/>
</dbReference>
<keyword evidence="4" id="KW-1003">Cell membrane</keyword>
<keyword evidence="9 14" id="KW-0472">Membrane</keyword>
<dbReference type="CDD" id="cd19049">
    <property type="entry name" value="LGIC_TM_anion"/>
    <property type="match status" value="1"/>
</dbReference>
<feature type="transmembrane region" description="Helical" evidence="14">
    <location>
        <begin position="474"/>
        <end position="496"/>
    </location>
</feature>
<keyword evidence="12" id="KW-0407">Ion channel</keyword>
<organism evidence="17 18">
    <name type="scientific">Branchiostoma lanceolatum</name>
    <name type="common">Common lancelet</name>
    <name type="synonym">Amphioxus lanceolatum</name>
    <dbReference type="NCBI Taxonomy" id="7740"/>
    <lineage>
        <taxon>Eukaryota</taxon>
        <taxon>Metazoa</taxon>
        <taxon>Chordata</taxon>
        <taxon>Cephalochordata</taxon>
        <taxon>Leptocardii</taxon>
        <taxon>Amphioxiformes</taxon>
        <taxon>Branchiostomatidae</taxon>
        <taxon>Branchiostoma</taxon>
    </lineage>
</organism>
<evidence type="ECO:0000256" key="11">
    <source>
        <dbReference type="ARBA" id="ARBA00023214"/>
    </source>
</evidence>
<feature type="region of interest" description="Disordered" evidence="13">
    <location>
        <begin position="500"/>
        <end position="529"/>
    </location>
</feature>
<feature type="transmembrane region" description="Helical" evidence="14">
    <location>
        <begin position="417"/>
        <end position="434"/>
    </location>
</feature>
<evidence type="ECO:0000256" key="1">
    <source>
        <dbReference type="ARBA" id="ARBA00004141"/>
    </source>
</evidence>
<dbReference type="Pfam" id="PF02932">
    <property type="entry name" value="Neur_chan_memb"/>
    <property type="match status" value="1"/>
</dbReference>
<protein>
    <submittedName>
        <fullName evidence="17">GLRA3 protein</fullName>
    </submittedName>
</protein>
<evidence type="ECO:0000256" key="9">
    <source>
        <dbReference type="ARBA" id="ARBA00023136"/>
    </source>
</evidence>
<evidence type="ECO:0000256" key="12">
    <source>
        <dbReference type="ARBA" id="ARBA00023303"/>
    </source>
</evidence>
<dbReference type="SUPFAM" id="SSF90112">
    <property type="entry name" value="Neurotransmitter-gated ion-channel transmembrane pore"/>
    <property type="match status" value="1"/>
</dbReference>
<dbReference type="InterPro" id="IPR006029">
    <property type="entry name" value="Neurotrans-gated_channel_TM"/>
</dbReference>
<accession>A0A8J9VT42</accession>
<evidence type="ECO:0000256" key="2">
    <source>
        <dbReference type="ARBA" id="ARBA00004236"/>
    </source>
</evidence>
<dbReference type="InterPro" id="IPR006202">
    <property type="entry name" value="Neur_chan_lig-bd"/>
</dbReference>
<name>A0A8J9VT42_BRALA</name>
<dbReference type="GO" id="GO:0034707">
    <property type="term" value="C:chloride channel complex"/>
    <property type="evidence" value="ECO:0007669"/>
    <property type="project" value="UniProtKB-KW"/>
</dbReference>
<keyword evidence="5 14" id="KW-0812">Transmembrane</keyword>
<evidence type="ECO:0000313" key="17">
    <source>
        <dbReference type="EMBL" id="CAH1228807.1"/>
    </source>
</evidence>
<dbReference type="Gene3D" id="1.20.58.390">
    <property type="entry name" value="Neurotransmitter-gated ion-channel transmembrane domain"/>
    <property type="match status" value="1"/>
</dbReference>
<keyword evidence="3" id="KW-0813">Transport</keyword>
<evidence type="ECO:0000256" key="13">
    <source>
        <dbReference type="SAM" id="MobiDB-lite"/>
    </source>
</evidence>
<dbReference type="Proteomes" id="UP000838412">
    <property type="component" value="Chromosome 1"/>
</dbReference>
<keyword evidence="6" id="KW-0732">Signal</keyword>
<dbReference type="InterPro" id="IPR038050">
    <property type="entry name" value="Neuro_actylchol_rec"/>
</dbReference>
<feature type="domain" description="Neurotransmitter-gated ion-channel transmembrane" evidence="16">
    <location>
        <begin position="417"/>
        <end position="517"/>
    </location>
</feature>
<evidence type="ECO:0000256" key="5">
    <source>
        <dbReference type="ARBA" id="ARBA00022692"/>
    </source>
</evidence>
<comment type="subcellular location">
    <subcellularLocation>
        <location evidence="2">Cell membrane</location>
    </subcellularLocation>
    <subcellularLocation>
        <location evidence="1">Membrane</location>
        <topology evidence="1">Multi-pass membrane protein</topology>
    </subcellularLocation>
</comment>
<dbReference type="InterPro" id="IPR006201">
    <property type="entry name" value="Neur_channel"/>
</dbReference>
<sequence length="617" mass="68670">MLRACEKLCKADAKRKSLGLVHVRTETEYLRALLDAMANMDRLVEVEVLKSLGDVNLEKGKLGKDKVKFDRAMIALLRCEDRTAPVKMGTQQLVCLTIIVASFFPWLVISTTSTPAPLPASSQVTPVTQVTTAVGVALGNLTEWERWQAFRSGQGLPGNYSKAVRPNSEDRWTDVLCGIRMSDVGSLSHTTMKFEASFDLTLEWRDPRLAGMVKSTTPIPSTMLWTPALSFGKKVQVLTDGGTGNEEEGVITAWVMPDGTIANKKRYDVKIKCAMDLKAYPVDNQQCSFQFHGLNGALLRLKPTFEWRSDVSLTTDITSVHSAFSVNHVQIRAFANSFLDESGGKGCSYQTSDCEYAQDVCAFEDKGNSECERYEGSCRNIVQQCALVSTKSSPNTYTTIEMTLKMSRLRNYHLMEIYIPSITIVCLSWVAFWINRAAVPARVALGITTVLTMVTQSTRVVGMPQVSYVRAIDVWALSCQTFVFLALVEYALVNYLGGNQKPKDKPSAPPAPKRSQSKNSEKMNNLDKNIYPNLSTKDVNIDTEDRPSSRENNWMKMNKTSSFSLKVKGGLALMTTGIKKDDKNDTGARIDKAARVLFPTAFIIFNLVYWLWYVANV</sequence>
<dbReference type="Gene3D" id="2.70.170.10">
    <property type="entry name" value="Neurotransmitter-gated ion-channel ligand-binding domain"/>
    <property type="match status" value="1"/>
</dbReference>